<dbReference type="SFLD" id="SFLDF00027">
    <property type="entry name" value="p-type_atpase"/>
    <property type="match status" value="1"/>
</dbReference>
<dbReference type="InterPro" id="IPR050510">
    <property type="entry name" value="Cation_transp_ATPase_P-type"/>
</dbReference>
<dbReference type="GO" id="GO:0036376">
    <property type="term" value="P:sodium ion export across plasma membrane"/>
    <property type="evidence" value="ECO:0007669"/>
    <property type="project" value="TreeGrafter"/>
</dbReference>
<evidence type="ECO:0000313" key="13">
    <source>
        <dbReference type="Proteomes" id="UP000010846"/>
    </source>
</evidence>
<feature type="transmembrane region" description="Helical" evidence="10">
    <location>
        <begin position="67"/>
        <end position="83"/>
    </location>
</feature>
<dbReference type="HOGENOM" id="CLU_002360_2_1_2"/>
<evidence type="ECO:0000256" key="2">
    <source>
        <dbReference type="ARBA" id="ARBA00022475"/>
    </source>
</evidence>
<dbReference type="Proteomes" id="UP000010846">
    <property type="component" value="Chromosome"/>
</dbReference>
<keyword evidence="6" id="KW-0067">ATP-binding</keyword>
<evidence type="ECO:0000256" key="4">
    <source>
        <dbReference type="ARBA" id="ARBA00022723"/>
    </source>
</evidence>
<dbReference type="Gene3D" id="1.20.1110.10">
    <property type="entry name" value="Calcium-transporting ATPase, transmembrane domain"/>
    <property type="match status" value="1"/>
</dbReference>
<evidence type="ECO:0000256" key="7">
    <source>
        <dbReference type="ARBA" id="ARBA00022967"/>
    </source>
</evidence>
<dbReference type="eggNOG" id="arCOG01578">
    <property type="taxonomic scope" value="Archaea"/>
</dbReference>
<feature type="transmembrane region" description="Helical" evidence="10">
    <location>
        <begin position="249"/>
        <end position="271"/>
    </location>
</feature>
<dbReference type="GO" id="GO:0006883">
    <property type="term" value="P:intracellular sodium ion homeostasis"/>
    <property type="evidence" value="ECO:0007669"/>
    <property type="project" value="TreeGrafter"/>
</dbReference>
<evidence type="ECO:0000256" key="8">
    <source>
        <dbReference type="ARBA" id="ARBA00022989"/>
    </source>
</evidence>
<dbReference type="GO" id="GO:0005391">
    <property type="term" value="F:P-type sodium:potassium-exchanging transporter activity"/>
    <property type="evidence" value="ECO:0007669"/>
    <property type="project" value="TreeGrafter"/>
</dbReference>
<evidence type="ECO:0000256" key="6">
    <source>
        <dbReference type="ARBA" id="ARBA00022840"/>
    </source>
</evidence>
<dbReference type="SUPFAM" id="SSF81653">
    <property type="entry name" value="Calcium ATPase, transduction domain A"/>
    <property type="match status" value="1"/>
</dbReference>
<dbReference type="PANTHER" id="PTHR43294">
    <property type="entry name" value="SODIUM/POTASSIUM-TRANSPORTING ATPASE SUBUNIT ALPHA"/>
    <property type="match status" value="1"/>
</dbReference>
<dbReference type="SFLD" id="SFLDG00002">
    <property type="entry name" value="C1.7:_P-type_atpase_like"/>
    <property type="match status" value="1"/>
</dbReference>
<dbReference type="RefSeq" id="WP_015302123.1">
    <property type="nucleotide sequence ID" value="NC_019964.1"/>
</dbReference>
<dbReference type="InterPro" id="IPR004014">
    <property type="entry name" value="ATPase_P-typ_cation-transptr_N"/>
</dbReference>
<dbReference type="Pfam" id="PF00689">
    <property type="entry name" value="Cation_ATPase_C"/>
    <property type="match status" value="1"/>
</dbReference>
<dbReference type="PRINTS" id="PR00120">
    <property type="entry name" value="HATPASE"/>
</dbReference>
<dbReference type="InterPro" id="IPR001757">
    <property type="entry name" value="P_typ_ATPase"/>
</dbReference>
<dbReference type="Pfam" id="PF13246">
    <property type="entry name" value="Cation_ATPase"/>
    <property type="match status" value="1"/>
</dbReference>
<evidence type="ECO:0000256" key="5">
    <source>
        <dbReference type="ARBA" id="ARBA00022741"/>
    </source>
</evidence>
<dbReference type="GO" id="GO:0005886">
    <property type="term" value="C:plasma membrane"/>
    <property type="evidence" value="ECO:0007669"/>
    <property type="project" value="UniProtKB-SubCell"/>
</dbReference>
<keyword evidence="2" id="KW-1003">Cell membrane</keyword>
<dbReference type="InterPro" id="IPR018303">
    <property type="entry name" value="ATPase_P-typ_P_site"/>
</dbReference>
<dbReference type="Gene3D" id="3.40.1110.10">
    <property type="entry name" value="Calcium-transporting ATPase, cytoplasmic domain N"/>
    <property type="match status" value="1"/>
</dbReference>
<dbReference type="GO" id="GO:0005524">
    <property type="term" value="F:ATP binding"/>
    <property type="evidence" value="ECO:0007669"/>
    <property type="project" value="UniProtKB-KW"/>
</dbReference>
<dbReference type="SUPFAM" id="SSF56784">
    <property type="entry name" value="HAD-like"/>
    <property type="match status" value="1"/>
</dbReference>
<dbReference type="PRINTS" id="PR00119">
    <property type="entry name" value="CATATPASE"/>
</dbReference>
<dbReference type="AlphaFoldDB" id="L0IHS0"/>
<reference evidence="12" key="1">
    <citation type="submission" date="2011-09" db="EMBL/GenBank/DDBJ databases">
        <title>Complete sequence of Halovivax ruber XH-70.</title>
        <authorList>
            <consortium name="US DOE Joint Genome Institute"/>
            <person name="Lucas S."/>
            <person name="Han J."/>
            <person name="Lapidus A."/>
            <person name="Cheng J.-F."/>
            <person name="Goodwin L."/>
            <person name="Pitluck S."/>
            <person name="Peters L."/>
            <person name="Mikhailova N."/>
            <person name="Davenport K."/>
            <person name="Detter J.C."/>
            <person name="Han C."/>
            <person name="Tapia R."/>
            <person name="Land M."/>
            <person name="Hauser L."/>
            <person name="Kyrpides N."/>
            <person name="Ivanova N."/>
            <person name="Pagani I."/>
            <person name="Sproer C."/>
            <person name="Anderson I."/>
            <person name="Woyke T."/>
        </authorList>
    </citation>
    <scope>NUCLEOTIDE SEQUENCE</scope>
    <source>
        <strain evidence="12">XH-70</strain>
    </source>
</reference>
<protein>
    <submittedName>
        <fullName evidence="12">P-type ATPase, translocating</fullName>
    </submittedName>
</protein>
<evidence type="ECO:0000259" key="11">
    <source>
        <dbReference type="SMART" id="SM00831"/>
    </source>
</evidence>
<name>L0IHS0_HALRX</name>
<dbReference type="Gene3D" id="2.70.150.10">
    <property type="entry name" value="Calcium-transporting ATPase, cytoplasmic transduction domain A"/>
    <property type="match status" value="1"/>
</dbReference>
<dbReference type="OrthoDB" id="8588at2157"/>
<keyword evidence="3 10" id="KW-0812">Transmembrane</keyword>
<dbReference type="SUPFAM" id="SSF81660">
    <property type="entry name" value="Metal cation-transporting ATPase, ATP-binding domain N"/>
    <property type="match status" value="1"/>
</dbReference>
<feature type="transmembrane region" description="Helical" evidence="10">
    <location>
        <begin position="770"/>
        <end position="789"/>
    </location>
</feature>
<organism evidence="12 13">
    <name type="scientific">Halovivax ruber (strain DSM 18193 / JCM 13892 / XH-70)</name>
    <dbReference type="NCBI Taxonomy" id="797302"/>
    <lineage>
        <taxon>Archaea</taxon>
        <taxon>Methanobacteriati</taxon>
        <taxon>Methanobacteriota</taxon>
        <taxon>Stenosarchaea group</taxon>
        <taxon>Halobacteria</taxon>
        <taxon>Halobacteriales</taxon>
        <taxon>Natrialbaceae</taxon>
        <taxon>Halovivax</taxon>
    </lineage>
</organism>
<evidence type="ECO:0000256" key="3">
    <source>
        <dbReference type="ARBA" id="ARBA00022692"/>
    </source>
</evidence>
<feature type="transmembrane region" description="Helical" evidence="10">
    <location>
        <begin position="89"/>
        <end position="107"/>
    </location>
</feature>
<keyword evidence="9 10" id="KW-0472">Membrane</keyword>
<proteinExistence type="predicted"/>
<dbReference type="SFLD" id="SFLDS00003">
    <property type="entry name" value="Haloacid_Dehalogenase"/>
    <property type="match status" value="1"/>
</dbReference>
<gene>
    <name evidence="12" type="ordered locus">Halru_2968</name>
</gene>
<sequence>MSEAITAESDDWYAAPVEDVYDAHETDGRGLSSDDAESRLEEYGPNRLPRAARTPAWRIVARQFKDPLIYVLIVAGVVSLAIGEQLDAAFITAVLAINAVIGSLQEWQAEKSTRALQELIEERATVVRDGETRDIDSDAVVPGDVVRLESGDRVPADVRLTATADLRIDEAPLTGESEPVAKDENWEATAETSLGDRRNMAYAGTSVARGRGTGVVVDTGTNTKIGQLAADVTTLEGERPPLVTRMERFTRVIGVAVLVAAALIAVLGVVVHEYDVLVMFLFAVALAVSAIPEGLPVGMTVALGVASRRMADVGVIVRQMVAVEGLGSCTMIASDKTGTLTANELTVTQIRLADGTTYDVTGEGYEPDGTVRENGEEVDVEAHDHLDRIARAAVLCNEGTLALRNDEWSWRGDPTDIALLSLGRKLGWTSAEAREEYPQVGEIPFESEQRYAATFHRADETVRLFVKGAPERVLEMCEDARPDASLTALEAEAEAMAKEGYRVLAVAERTLEERVDTEGPPDEPDELTFLGFLGLMDPLRSGAEEAVADARKAGVTVTMITGDHPETALTIARELGLAEERDDVITGAELADVSGGELQEILEDTRVFARVSPSQKLAIVEAAGDAGHYVAVTGDGVNDAPALRQANIGIAMGQMGTDVARDESELVLSDDNFVSIVDGIREGRIAYDNIRKIVYLLVSTGAAEVVLIMLAILAGLPLPLTPVQILWLNLVTNGIQDVALAFEPEENDVLDRPPRSPTERVFDRLMVERTVIGALVMGPLAFVVFVWLLGAGLPETAARNHILLLMVMFEIVNVGNARSETVSLFRLSPLASPILLTGTIIAFLVHVAAMHLEPLRSLLEAAPVSPGVWLGLAAVALAVAAAIELHKVWWSRRSQRAV</sequence>
<dbReference type="InterPro" id="IPR059000">
    <property type="entry name" value="ATPase_P-type_domA"/>
</dbReference>
<dbReference type="KEGG" id="hru:Halru_2968"/>
<keyword evidence="5" id="KW-0547">Nucleotide-binding</keyword>
<dbReference type="InterPro" id="IPR006068">
    <property type="entry name" value="ATPase_P-typ_cation-transptr_C"/>
</dbReference>
<dbReference type="SMART" id="SM00831">
    <property type="entry name" value="Cation_ATPase_N"/>
    <property type="match status" value="1"/>
</dbReference>
<dbReference type="GO" id="GO:1902600">
    <property type="term" value="P:proton transmembrane transport"/>
    <property type="evidence" value="ECO:0007669"/>
    <property type="project" value="TreeGrafter"/>
</dbReference>
<dbReference type="InterPro" id="IPR036412">
    <property type="entry name" value="HAD-like_sf"/>
</dbReference>
<dbReference type="GO" id="GO:0030007">
    <property type="term" value="P:intracellular potassium ion homeostasis"/>
    <property type="evidence" value="ECO:0007669"/>
    <property type="project" value="TreeGrafter"/>
</dbReference>
<evidence type="ECO:0000313" key="12">
    <source>
        <dbReference type="EMBL" id="AGB17537.1"/>
    </source>
</evidence>
<dbReference type="EMBL" id="CP003050">
    <property type="protein sequence ID" value="AGB17537.1"/>
    <property type="molecule type" value="Genomic_DNA"/>
</dbReference>
<dbReference type="InterPro" id="IPR023299">
    <property type="entry name" value="ATPase_P-typ_cyto_dom_N"/>
</dbReference>
<dbReference type="STRING" id="797302.Halru_2968"/>
<feature type="transmembrane region" description="Helical" evidence="10">
    <location>
        <begin position="693"/>
        <end position="718"/>
    </location>
</feature>
<dbReference type="GeneID" id="14378040"/>
<feature type="transmembrane region" description="Helical" evidence="10">
    <location>
        <begin position="277"/>
        <end position="303"/>
    </location>
</feature>
<dbReference type="InterPro" id="IPR044492">
    <property type="entry name" value="P_typ_ATPase_HD_dom"/>
</dbReference>
<accession>L0IHS0</accession>
<feature type="domain" description="Cation-transporting P-type ATPase N-terminal" evidence="11">
    <location>
        <begin position="11"/>
        <end position="84"/>
    </location>
</feature>
<evidence type="ECO:0000256" key="9">
    <source>
        <dbReference type="ARBA" id="ARBA00023136"/>
    </source>
</evidence>
<feature type="transmembrane region" description="Helical" evidence="10">
    <location>
        <begin position="869"/>
        <end position="890"/>
    </location>
</feature>
<evidence type="ECO:0000256" key="10">
    <source>
        <dbReference type="SAM" id="Phobius"/>
    </source>
</evidence>
<dbReference type="GO" id="GO:0016887">
    <property type="term" value="F:ATP hydrolysis activity"/>
    <property type="evidence" value="ECO:0007669"/>
    <property type="project" value="InterPro"/>
</dbReference>
<evidence type="ECO:0000256" key="1">
    <source>
        <dbReference type="ARBA" id="ARBA00004651"/>
    </source>
</evidence>
<dbReference type="Pfam" id="PF00690">
    <property type="entry name" value="Cation_ATPase_N"/>
    <property type="match status" value="1"/>
</dbReference>
<keyword evidence="8 10" id="KW-1133">Transmembrane helix</keyword>
<feature type="transmembrane region" description="Helical" evidence="10">
    <location>
        <begin position="830"/>
        <end position="849"/>
    </location>
</feature>
<keyword evidence="4" id="KW-0479">Metal-binding</keyword>
<dbReference type="PANTHER" id="PTHR43294:SF20">
    <property type="entry name" value="P-TYPE ATPASE"/>
    <property type="match status" value="1"/>
</dbReference>
<dbReference type="InterPro" id="IPR008250">
    <property type="entry name" value="ATPase_P-typ_transduc_dom_A_sf"/>
</dbReference>
<dbReference type="FunFam" id="2.70.150.10:FF:000016">
    <property type="entry name" value="Calcium-transporting P-type ATPase putative"/>
    <property type="match status" value="1"/>
</dbReference>
<keyword evidence="13" id="KW-1185">Reference proteome</keyword>
<dbReference type="GO" id="GO:0046872">
    <property type="term" value="F:metal ion binding"/>
    <property type="evidence" value="ECO:0007669"/>
    <property type="project" value="UniProtKB-KW"/>
</dbReference>
<dbReference type="InterPro" id="IPR023214">
    <property type="entry name" value="HAD_sf"/>
</dbReference>
<dbReference type="PROSITE" id="PS00154">
    <property type="entry name" value="ATPASE_E1_E2"/>
    <property type="match status" value="1"/>
</dbReference>
<dbReference type="NCBIfam" id="TIGR01494">
    <property type="entry name" value="ATPase_P-type"/>
    <property type="match status" value="2"/>
</dbReference>
<dbReference type="GO" id="GO:1990573">
    <property type="term" value="P:potassium ion import across plasma membrane"/>
    <property type="evidence" value="ECO:0007669"/>
    <property type="project" value="TreeGrafter"/>
</dbReference>
<dbReference type="SUPFAM" id="SSF81665">
    <property type="entry name" value="Calcium ATPase, transmembrane domain M"/>
    <property type="match status" value="1"/>
</dbReference>
<dbReference type="InterPro" id="IPR023298">
    <property type="entry name" value="ATPase_P-typ_TM_dom_sf"/>
</dbReference>
<keyword evidence="7" id="KW-1278">Translocase</keyword>
<comment type="subcellular location">
    <subcellularLocation>
        <location evidence="1">Cell membrane</location>
        <topology evidence="1">Multi-pass membrane protein</topology>
    </subcellularLocation>
</comment>
<dbReference type="Gene3D" id="3.40.50.1000">
    <property type="entry name" value="HAD superfamily/HAD-like"/>
    <property type="match status" value="1"/>
</dbReference>
<dbReference type="Pfam" id="PF00122">
    <property type="entry name" value="E1-E2_ATPase"/>
    <property type="match status" value="1"/>
</dbReference>